<dbReference type="PANTHER" id="PTHR43674:SF2">
    <property type="entry name" value="BETA-UREIDOPROPIONASE"/>
    <property type="match status" value="1"/>
</dbReference>
<dbReference type="Gene3D" id="3.60.110.10">
    <property type="entry name" value="Carbon-nitrogen hydrolase"/>
    <property type="match status" value="1"/>
</dbReference>
<dbReference type="GO" id="GO:0033388">
    <property type="term" value="P:putrescine biosynthetic process from arginine"/>
    <property type="evidence" value="ECO:0007669"/>
    <property type="project" value="TreeGrafter"/>
</dbReference>
<dbReference type="InterPro" id="IPR003010">
    <property type="entry name" value="C-N_Hydrolase"/>
</dbReference>
<evidence type="ECO:0000259" key="3">
    <source>
        <dbReference type="PROSITE" id="PS50263"/>
    </source>
</evidence>
<dbReference type="InterPro" id="IPR036526">
    <property type="entry name" value="C-N_Hydrolase_sf"/>
</dbReference>
<name>A0A423DV30_9PSED</name>
<evidence type="ECO:0000256" key="1">
    <source>
        <dbReference type="ARBA" id="ARBA00022801"/>
    </source>
</evidence>
<accession>A0A423DV30</accession>
<sequence>MCIACAQVSPKVADVIHNREVSNAAIIEAAREGAELVVLPELMQSGYVFEDRDEALSVAEGLYDATVKGWFALARQHQIMVVAGLCERLSATKVANSVVLIEPQGWITCYRKVHLWDREKLIFTPGEQPPPVVRTAKGRIALMICYDLELPEWVRLAALGGAQLLCAPANWPEFPRPPEERPAEIVRVQAGAAVNRMFIAVCDRHGSERGVDWVGGSTIVDADGFPLAGASSLPEAQLLLADLDLSDADYKWISDHNHVHEDRQPQLYGGVCNTSTQSARRPSARYSKTEYSPRPHPLR</sequence>
<dbReference type="Proteomes" id="UP000285286">
    <property type="component" value="Unassembled WGS sequence"/>
</dbReference>
<feature type="domain" description="CN hydrolase" evidence="3">
    <location>
        <begin position="1"/>
        <end position="245"/>
    </location>
</feature>
<feature type="region of interest" description="Disordered" evidence="2">
    <location>
        <begin position="266"/>
        <end position="299"/>
    </location>
</feature>
<dbReference type="InterPro" id="IPR050345">
    <property type="entry name" value="Aliph_Amidase/BUP"/>
</dbReference>
<dbReference type="PANTHER" id="PTHR43674">
    <property type="entry name" value="NITRILASE C965.09-RELATED"/>
    <property type="match status" value="1"/>
</dbReference>
<comment type="caution">
    <text evidence="4">The sequence shown here is derived from an EMBL/GenBank/DDBJ whole genome shotgun (WGS) entry which is preliminary data.</text>
</comment>
<keyword evidence="1 4" id="KW-0378">Hydrolase</keyword>
<protein>
    <submittedName>
        <fullName evidence="4">Carbon-nitrogen hydrolase</fullName>
    </submittedName>
</protein>
<reference evidence="4 5" key="1">
    <citation type="submission" date="2016-10" db="EMBL/GenBank/DDBJ databases">
        <title>Comparative genome analysis of multiple Pseudomonas spp. focuses on biocontrol and plant growth promoting traits.</title>
        <authorList>
            <person name="Tao X.-Y."/>
            <person name="Taylor C.G."/>
        </authorList>
    </citation>
    <scope>NUCLEOTIDE SEQUENCE [LARGE SCALE GENOMIC DNA]</scope>
    <source>
        <strain evidence="4 5">15D11</strain>
    </source>
</reference>
<dbReference type="PROSITE" id="PS50263">
    <property type="entry name" value="CN_HYDROLASE"/>
    <property type="match status" value="1"/>
</dbReference>
<dbReference type="AlphaFoldDB" id="A0A423DV30"/>
<keyword evidence="5" id="KW-1185">Reference proteome</keyword>
<proteinExistence type="predicted"/>
<evidence type="ECO:0000313" key="5">
    <source>
        <dbReference type="Proteomes" id="UP000285286"/>
    </source>
</evidence>
<dbReference type="GO" id="GO:0050126">
    <property type="term" value="F:N-carbamoylputrescine amidase activity"/>
    <property type="evidence" value="ECO:0007669"/>
    <property type="project" value="TreeGrafter"/>
</dbReference>
<evidence type="ECO:0000256" key="2">
    <source>
        <dbReference type="SAM" id="MobiDB-lite"/>
    </source>
</evidence>
<dbReference type="Pfam" id="PF00795">
    <property type="entry name" value="CN_hydrolase"/>
    <property type="match status" value="1"/>
</dbReference>
<dbReference type="SUPFAM" id="SSF56317">
    <property type="entry name" value="Carbon-nitrogen hydrolase"/>
    <property type="match status" value="1"/>
</dbReference>
<evidence type="ECO:0000313" key="4">
    <source>
        <dbReference type="EMBL" id="ROL76025.1"/>
    </source>
</evidence>
<gene>
    <name evidence="4" type="ORF">BHU25_07420</name>
</gene>
<dbReference type="EMBL" id="MOAM01000013">
    <property type="protein sequence ID" value="ROL76025.1"/>
    <property type="molecule type" value="Genomic_DNA"/>
</dbReference>
<organism evidence="4 5">
    <name type="scientific">Pseudomonas vranovensis</name>
    <dbReference type="NCBI Taxonomy" id="321661"/>
    <lineage>
        <taxon>Bacteria</taxon>
        <taxon>Pseudomonadati</taxon>
        <taxon>Pseudomonadota</taxon>
        <taxon>Gammaproteobacteria</taxon>
        <taxon>Pseudomonadales</taxon>
        <taxon>Pseudomonadaceae</taxon>
        <taxon>Pseudomonas</taxon>
    </lineage>
</organism>